<gene>
    <name evidence="1" type="ORF">CC1G_14431</name>
</gene>
<sequence>MGYTIFNDTLQPSKVLDEPPSSDLLDVPSSLIRAVRSCTAYDSVTRTIGLVHLRKPPVLLLQAQCGPNFSPEVAKGGSQPFETRPALQYAMVPITFEYFGMSQKWLQFFDRFWRRHFIPPTKDHPRDHQTELRFAVEAPMAHALSAGMGEILLFAMDYSVDQKSDGLFLYHWQLHNDIWLQDSGRGKSAVAWEMHFIWT</sequence>
<keyword evidence="2" id="KW-1185">Reference proteome</keyword>
<dbReference type="HOGENOM" id="CLU_1372139_0_0_1"/>
<dbReference type="AlphaFoldDB" id="D6RMB5"/>
<dbReference type="Proteomes" id="UP000001861">
    <property type="component" value="Unassembled WGS sequence"/>
</dbReference>
<dbReference type="GeneID" id="9379893"/>
<comment type="caution">
    <text evidence="1">The sequence shown here is derived from an EMBL/GenBank/DDBJ whole genome shotgun (WGS) entry which is preliminary data.</text>
</comment>
<dbReference type="OrthoDB" id="74545at2759"/>
<organism evidence="1 2">
    <name type="scientific">Coprinopsis cinerea (strain Okayama-7 / 130 / ATCC MYA-4618 / FGSC 9003)</name>
    <name type="common">Inky cap fungus</name>
    <name type="synonym">Hormographiella aspergillata</name>
    <dbReference type="NCBI Taxonomy" id="240176"/>
    <lineage>
        <taxon>Eukaryota</taxon>
        <taxon>Fungi</taxon>
        <taxon>Dikarya</taxon>
        <taxon>Basidiomycota</taxon>
        <taxon>Agaricomycotina</taxon>
        <taxon>Agaricomycetes</taxon>
        <taxon>Agaricomycetidae</taxon>
        <taxon>Agaricales</taxon>
        <taxon>Agaricineae</taxon>
        <taxon>Psathyrellaceae</taxon>
        <taxon>Coprinopsis</taxon>
    </lineage>
</organism>
<accession>D6RMB5</accession>
<dbReference type="PANTHER" id="PTHR37015">
    <property type="entry name" value="REVERSE TRANSCRIPTASE DOMAIN-CONTAINING PROTEIN"/>
    <property type="match status" value="1"/>
</dbReference>
<dbReference type="eggNOG" id="ENOG502QSPR">
    <property type="taxonomic scope" value="Eukaryota"/>
</dbReference>
<reference evidence="1 2" key="1">
    <citation type="journal article" date="2010" name="Proc. Natl. Acad. Sci. U.S.A.">
        <title>Insights into evolution of multicellular fungi from the assembled chromosomes of the mushroom Coprinopsis cinerea (Coprinus cinereus).</title>
        <authorList>
            <person name="Stajich J.E."/>
            <person name="Wilke S.K."/>
            <person name="Ahren D."/>
            <person name="Au C.H."/>
            <person name="Birren B.W."/>
            <person name="Borodovsky M."/>
            <person name="Burns C."/>
            <person name="Canback B."/>
            <person name="Casselton L.A."/>
            <person name="Cheng C.K."/>
            <person name="Deng J."/>
            <person name="Dietrich F.S."/>
            <person name="Fargo D.C."/>
            <person name="Farman M.L."/>
            <person name="Gathman A.C."/>
            <person name="Goldberg J."/>
            <person name="Guigo R."/>
            <person name="Hoegger P.J."/>
            <person name="Hooker J.B."/>
            <person name="Huggins A."/>
            <person name="James T.Y."/>
            <person name="Kamada T."/>
            <person name="Kilaru S."/>
            <person name="Kodira C."/>
            <person name="Kues U."/>
            <person name="Kupfer D."/>
            <person name="Kwan H.S."/>
            <person name="Lomsadze A."/>
            <person name="Li W."/>
            <person name="Lilly W.W."/>
            <person name="Ma L.J."/>
            <person name="Mackey A.J."/>
            <person name="Manning G."/>
            <person name="Martin F."/>
            <person name="Muraguchi H."/>
            <person name="Natvig D.O."/>
            <person name="Palmerini H."/>
            <person name="Ramesh M.A."/>
            <person name="Rehmeyer C.J."/>
            <person name="Roe B.A."/>
            <person name="Shenoy N."/>
            <person name="Stanke M."/>
            <person name="Ter-Hovhannisyan V."/>
            <person name="Tunlid A."/>
            <person name="Velagapudi R."/>
            <person name="Vision T.J."/>
            <person name="Zeng Q."/>
            <person name="Zolan M.E."/>
            <person name="Pukkila P.J."/>
        </authorList>
    </citation>
    <scope>NUCLEOTIDE SEQUENCE [LARGE SCALE GENOMIC DNA]</scope>
    <source>
        <strain evidence="2">Okayama-7 / 130 / ATCC MYA-4618 / FGSC 9003</strain>
    </source>
</reference>
<dbReference type="PANTHER" id="PTHR37015:SF2">
    <property type="entry name" value="REVERSE TRANSCRIPTASE DOMAIN-CONTAINING PROTEIN"/>
    <property type="match status" value="1"/>
</dbReference>
<evidence type="ECO:0000313" key="2">
    <source>
        <dbReference type="Proteomes" id="UP000001861"/>
    </source>
</evidence>
<dbReference type="KEGG" id="cci:CC1G_14431"/>
<dbReference type="RefSeq" id="XP_002911434.1">
    <property type="nucleotide sequence ID" value="XM_002911388.1"/>
</dbReference>
<name>D6RMB5_COPC7</name>
<dbReference type="InParanoid" id="D6RMB5"/>
<dbReference type="VEuPathDB" id="FungiDB:CC1G_14431"/>
<protein>
    <submittedName>
        <fullName evidence="1">Uncharacterized protein</fullName>
    </submittedName>
</protein>
<dbReference type="EMBL" id="AACS02000004">
    <property type="protein sequence ID" value="EFI27940.1"/>
    <property type="molecule type" value="Genomic_DNA"/>
</dbReference>
<proteinExistence type="predicted"/>
<evidence type="ECO:0000313" key="1">
    <source>
        <dbReference type="EMBL" id="EFI27940.1"/>
    </source>
</evidence>